<dbReference type="Proteomes" id="UP001153269">
    <property type="component" value="Unassembled WGS sequence"/>
</dbReference>
<name>A0A9N7ZD31_PLEPL</name>
<feature type="compositionally biased region" description="Polar residues" evidence="1">
    <location>
        <begin position="1"/>
        <end position="11"/>
    </location>
</feature>
<protein>
    <submittedName>
        <fullName evidence="2">Uncharacterized protein</fullName>
    </submittedName>
</protein>
<evidence type="ECO:0000313" key="3">
    <source>
        <dbReference type="Proteomes" id="UP001153269"/>
    </source>
</evidence>
<comment type="caution">
    <text evidence="2">The sequence shown here is derived from an EMBL/GenBank/DDBJ whole genome shotgun (WGS) entry which is preliminary data.</text>
</comment>
<organism evidence="2 3">
    <name type="scientific">Pleuronectes platessa</name>
    <name type="common">European plaice</name>
    <dbReference type="NCBI Taxonomy" id="8262"/>
    <lineage>
        <taxon>Eukaryota</taxon>
        <taxon>Metazoa</taxon>
        <taxon>Chordata</taxon>
        <taxon>Craniata</taxon>
        <taxon>Vertebrata</taxon>
        <taxon>Euteleostomi</taxon>
        <taxon>Actinopterygii</taxon>
        <taxon>Neopterygii</taxon>
        <taxon>Teleostei</taxon>
        <taxon>Neoteleostei</taxon>
        <taxon>Acanthomorphata</taxon>
        <taxon>Carangaria</taxon>
        <taxon>Pleuronectiformes</taxon>
        <taxon>Pleuronectoidei</taxon>
        <taxon>Pleuronectidae</taxon>
        <taxon>Pleuronectes</taxon>
    </lineage>
</organism>
<dbReference type="EMBL" id="CADEAL010004454">
    <property type="protein sequence ID" value="CAB1459960.1"/>
    <property type="molecule type" value="Genomic_DNA"/>
</dbReference>
<proteinExistence type="predicted"/>
<accession>A0A9N7ZD31</accession>
<reference evidence="2" key="1">
    <citation type="submission" date="2020-03" db="EMBL/GenBank/DDBJ databases">
        <authorList>
            <person name="Weist P."/>
        </authorList>
    </citation>
    <scope>NUCLEOTIDE SEQUENCE</scope>
</reference>
<evidence type="ECO:0000313" key="2">
    <source>
        <dbReference type="EMBL" id="CAB1459960.1"/>
    </source>
</evidence>
<feature type="region of interest" description="Disordered" evidence="1">
    <location>
        <begin position="1"/>
        <end position="26"/>
    </location>
</feature>
<keyword evidence="3" id="KW-1185">Reference proteome</keyword>
<dbReference type="AlphaFoldDB" id="A0A9N7ZD31"/>
<evidence type="ECO:0000256" key="1">
    <source>
        <dbReference type="SAM" id="MobiDB-lite"/>
    </source>
</evidence>
<sequence length="100" mass="10281">MKPGTRLNSSCGAAPEILGAQGPEDFSPRRLFDVKVKECSLYSSGSPGPGLTSLRSSCSTCSLFSAGGHGCVTPMSHASRQTKVSPLISLSAAQHEAEGI</sequence>
<gene>
    <name evidence="2" type="ORF">PLEPLA_LOCUS47797</name>
</gene>